<proteinExistence type="predicted"/>
<dbReference type="Pfam" id="PF13445">
    <property type="entry name" value="zf-RING_UBOX"/>
    <property type="match status" value="1"/>
</dbReference>
<feature type="domain" description="RING-type" evidence="6">
    <location>
        <begin position="391"/>
        <end position="430"/>
    </location>
</feature>
<evidence type="ECO:0000256" key="4">
    <source>
        <dbReference type="PROSITE-ProRule" id="PRU00175"/>
    </source>
</evidence>
<feature type="region of interest" description="Disordered" evidence="5">
    <location>
        <begin position="157"/>
        <end position="177"/>
    </location>
</feature>
<dbReference type="InterPro" id="IPR004331">
    <property type="entry name" value="SPX_dom"/>
</dbReference>
<dbReference type="PROSITE" id="PS50089">
    <property type="entry name" value="ZF_RING_2"/>
    <property type="match status" value="1"/>
</dbReference>
<dbReference type="Proteomes" id="UP001497600">
    <property type="component" value="Chromosome A"/>
</dbReference>
<name>A0ABP0E6D5_9ASCO</name>
<evidence type="ECO:0000313" key="8">
    <source>
        <dbReference type="EMBL" id="CAK7893831.1"/>
    </source>
</evidence>
<keyword evidence="3" id="KW-0862">Zinc</keyword>
<gene>
    <name evidence="8" type="primary">TRY3</name>
    <name evidence="8" type="ORF">CAAN4_A09494</name>
</gene>
<dbReference type="InterPro" id="IPR017907">
    <property type="entry name" value="Znf_RING_CS"/>
</dbReference>
<dbReference type="InterPro" id="IPR027370">
    <property type="entry name" value="Znf-RING_euk"/>
</dbReference>
<keyword evidence="1" id="KW-0479">Metal-binding</keyword>
<dbReference type="PROSITE" id="PS51382">
    <property type="entry name" value="SPX"/>
    <property type="match status" value="1"/>
</dbReference>
<feature type="domain" description="SPX" evidence="7">
    <location>
        <begin position="1"/>
        <end position="353"/>
    </location>
</feature>
<evidence type="ECO:0000313" key="9">
    <source>
        <dbReference type="Proteomes" id="UP001497600"/>
    </source>
</evidence>
<dbReference type="SUPFAM" id="SSF57850">
    <property type="entry name" value="RING/U-box"/>
    <property type="match status" value="1"/>
</dbReference>
<dbReference type="Pfam" id="PF03105">
    <property type="entry name" value="SPX"/>
    <property type="match status" value="1"/>
</dbReference>
<dbReference type="Gene3D" id="3.30.40.10">
    <property type="entry name" value="Zinc/RING finger domain, C3HC4 (zinc finger)"/>
    <property type="match status" value="1"/>
</dbReference>
<accession>A0ABP0E6D5</accession>
<organism evidence="8 9">
    <name type="scientific">[Candida] anglica</name>
    <dbReference type="NCBI Taxonomy" id="148631"/>
    <lineage>
        <taxon>Eukaryota</taxon>
        <taxon>Fungi</taxon>
        <taxon>Dikarya</taxon>
        <taxon>Ascomycota</taxon>
        <taxon>Saccharomycotina</taxon>
        <taxon>Pichiomycetes</taxon>
        <taxon>Debaryomycetaceae</taxon>
        <taxon>Kurtzmaniella</taxon>
    </lineage>
</organism>
<keyword evidence="2 4" id="KW-0863">Zinc-finger</keyword>
<sequence>MKFAKVLEQTLIEEEIPNAWVGAAIQYKLLKKCINKVVDELKFLGLEQNTLKVLLEDTTSRSIIEVDESAAVATNPVIAEYSLTRSKGSSSIKPMLKITIDYSQEDYTDDHIVELGVELKEKIEKLLNSEEDEEEGGVYLSKRNIVELKENNVLILSPQTSQKDDQHSDIQSNNSNNKREKKNEIIIVLNSDSKFFQMLDSELEALDKLQKDEEGKLMQEVENISGVVKTLAGPSTVKALKRSDLYKWREIFRIYLDSEVFFRYNETSIANSERNSGQIKQKFGQFMDRVTKSDILSQFHNKKSLIAFNNFVAMNEHLLKVLQFQAINTTAMRKILKKFDKQTSLGVSHVFPKLVSADHIFITGASLAQSICFVMQNSLLQLIPQLDDYTCPICCSVAFKPIKLLCGHLFCVRCLVKLKGQDKTNCPICRHEGAILQADSSNLDLVKLELMQKYFPLEVKEKLRERDKERYDEMVGNGNRHNKCAVQ</sequence>
<protein>
    <submittedName>
        <fullName evidence="8">Transcriptional regulator of yeast form adherence 3</fullName>
    </submittedName>
</protein>
<reference evidence="8 9" key="1">
    <citation type="submission" date="2024-01" db="EMBL/GenBank/DDBJ databases">
        <authorList>
            <consortium name="Genoscope - CEA"/>
            <person name="William W."/>
        </authorList>
    </citation>
    <scope>NUCLEOTIDE SEQUENCE [LARGE SCALE GENOMIC DNA]</scope>
    <source>
        <strain evidence="8 9">29B2s-10</strain>
    </source>
</reference>
<evidence type="ECO:0000256" key="5">
    <source>
        <dbReference type="SAM" id="MobiDB-lite"/>
    </source>
</evidence>
<dbReference type="EMBL" id="OZ004253">
    <property type="protein sequence ID" value="CAK7893831.1"/>
    <property type="molecule type" value="Genomic_DNA"/>
</dbReference>
<evidence type="ECO:0000256" key="3">
    <source>
        <dbReference type="ARBA" id="ARBA00022833"/>
    </source>
</evidence>
<dbReference type="InterPro" id="IPR013083">
    <property type="entry name" value="Znf_RING/FYVE/PHD"/>
</dbReference>
<dbReference type="PANTHER" id="PTHR23327">
    <property type="entry name" value="RING FINGER PROTEIN 127"/>
    <property type="match status" value="1"/>
</dbReference>
<keyword evidence="9" id="KW-1185">Reference proteome</keyword>
<dbReference type="SMART" id="SM00184">
    <property type="entry name" value="RING"/>
    <property type="match status" value="1"/>
</dbReference>
<dbReference type="PROSITE" id="PS00518">
    <property type="entry name" value="ZF_RING_1"/>
    <property type="match status" value="1"/>
</dbReference>
<evidence type="ECO:0000256" key="1">
    <source>
        <dbReference type="ARBA" id="ARBA00022723"/>
    </source>
</evidence>
<evidence type="ECO:0000259" key="7">
    <source>
        <dbReference type="PROSITE" id="PS51382"/>
    </source>
</evidence>
<dbReference type="PANTHER" id="PTHR23327:SF51">
    <property type="entry name" value="TRANSCRIPTIONAL REGULATOR OF YEAST FORM ADHERENCE 3"/>
    <property type="match status" value="1"/>
</dbReference>
<dbReference type="InterPro" id="IPR001841">
    <property type="entry name" value="Znf_RING"/>
</dbReference>
<evidence type="ECO:0000256" key="2">
    <source>
        <dbReference type="ARBA" id="ARBA00022771"/>
    </source>
</evidence>
<evidence type="ECO:0000259" key="6">
    <source>
        <dbReference type="PROSITE" id="PS50089"/>
    </source>
</evidence>